<feature type="compositionally biased region" description="Basic and acidic residues" evidence="1">
    <location>
        <begin position="1"/>
        <end position="10"/>
    </location>
</feature>
<accession>A0A2Z2HWK6</accession>
<dbReference type="AlphaFoldDB" id="A0A2Z2HWK6"/>
<sequence length="69" mass="7353">MPGDDAHDGLEDQPGARWDSGRCPPGSEVADDDPLFSAPSVSADEPIDEVDIDDVLYGEIAVPNDNDRN</sequence>
<dbReference type="KEGG" id="naj:B1756_16925"/>
<evidence type="ECO:0000313" key="3">
    <source>
        <dbReference type="Proteomes" id="UP000250088"/>
    </source>
</evidence>
<proteinExistence type="predicted"/>
<dbReference type="Proteomes" id="UP000250088">
    <property type="component" value="Chromosome"/>
</dbReference>
<protein>
    <submittedName>
        <fullName evidence="2">Uncharacterized protein</fullName>
    </submittedName>
</protein>
<evidence type="ECO:0000256" key="1">
    <source>
        <dbReference type="SAM" id="MobiDB-lite"/>
    </source>
</evidence>
<gene>
    <name evidence="2" type="ORF">B1756_16925</name>
</gene>
<feature type="region of interest" description="Disordered" evidence="1">
    <location>
        <begin position="1"/>
        <end position="50"/>
    </location>
</feature>
<evidence type="ECO:0000313" key="2">
    <source>
        <dbReference type="EMBL" id="ARS91243.1"/>
    </source>
</evidence>
<name>A0A2Z2HWK6_9EURY</name>
<dbReference type="EMBL" id="CP019893">
    <property type="protein sequence ID" value="ARS91243.1"/>
    <property type="molecule type" value="Genomic_DNA"/>
</dbReference>
<keyword evidence="3" id="KW-1185">Reference proteome</keyword>
<organism evidence="2 3">
    <name type="scientific">Natrarchaeobaculum aegyptiacum</name>
    <dbReference type="NCBI Taxonomy" id="745377"/>
    <lineage>
        <taxon>Archaea</taxon>
        <taxon>Methanobacteriati</taxon>
        <taxon>Methanobacteriota</taxon>
        <taxon>Stenosarchaea group</taxon>
        <taxon>Halobacteria</taxon>
        <taxon>Halobacteriales</taxon>
        <taxon>Natrialbaceae</taxon>
        <taxon>Natrarchaeobaculum</taxon>
    </lineage>
</organism>
<reference evidence="3" key="1">
    <citation type="submission" date="2017-02" db="EMBL/GenBank/DDBJ databases">
        <title>Natronthermophilus aegyptiacus gen. nov.,sp. nov., an aerobic, extremely halophilic alkalithermophilic archaeon isolated from the athalassohaline Wadi An Natrun, Egypt.</title>
        <authorList>
            <person name="Zhao B."/>
        </authorList>
    </citation>
    <scope>NUCLEOTIDE SEQUENCE [LARGE SCALE GENOMIC DNA]</scope>
    <source>
        <strain evidence="3">JW/NM-HA 15</strain>
    </source>
</reference>